<evidence type="ECO:0000313" key="1">
    <source>
        <dbReference type="EMBL" id="MEB3512417.1"/>
    </source>
</evidence>
<name>A0ABU6AY50_9NOCA</name>
<dbReference type="Proteomes" id="UP001348098">
    <property type="component" value="Unassembled WGS sequence"/>
</dbReference>
<organism evidence="1 2">
    <name type="scientific">Nocardia implantans</name>
    <dbReference type="NCBI Taxonomy" id="3108168"/>
    <lineage>
        <taxon>Bacteria</taxon>
        <taxon>Bacillati</taxon>
        <taxon>Actinomycetota</taxon>
        <taxon>Actinomycetes</taxon>
        <taxon>Mycobacteriales</taxon>
        <taxon>Nocardiaceae</taxon>
        <taxon>Nocardia</taxon>
    </lineage>
</organism>
<evidence type="ECO:0000313" key="2">
    <source>
        <dbReference type="Proteomes" id="UP001348098"/>
    </source>
</evidence>
<keyword evidence="2" id="KW-1185">Reference proteome</keyword>
<comment type="caution">
    <text evidence="1">The sequence shown here is derived from an EMBL/GenBank/DDBJ whole genome shotgun (WGS) entry which is preliminary data.</text>
</comment>
<dbReference type="EMBL" id="JAYKYQ010000008">
    <property type="protein sequence ID" value="MEB3512417.1"/>
    <property type="molecule type" value="Genomic_DNA"/>
</dbReference>
<protein>
    <submittedName>
        <fullName evidence="1">Uncharacterized protein</fullName>
    </submittedName>
</protein>
<sequence length="128" mass="13304">MDPTYAAALEPVRRDLAATCAVQPIVVQETHQGVDWVMFYEPDGSGAGIGPLVGDDYAEQVAYLADKAHEWAVEALWTAGESPVWPVCPTHPNTHPLAAGVSGGVAVWSCPRTGAMGAPIGQLGVGVP</sequence>
<dbReference type="RefSeq" id="WP_195078164.1">
    <property type="nucleotide sequence ID" value="NZ_JAYESH010000004.1"/>
</dbReference>
<proteinExistence type="predicted"/>
<reference evidence="1 2" key="1">
    <citation type="submission" date="2023-12" db="EMBL/GenBank/DDBJ databases">
        <title>novel species in genus Nocarida.</title>
        <authorList>
            <person name="Li Z."/>
        </authorList>
    </citation>
    <scope>NUCLEOTIDE SEQUENCE [LARGE SCALE GENOMIC DNA]</scope>
    <source>
        <strain evidence="1 2">CDC186</strain>
    </source>
</reference>
<accession>A0ABU6AY50</accession>
<gene>
    <name evidence="1" type="ORF">U3653_20500</name>
</gene>